<dbReference type="EMBL" id="JAJTWT010000005">
    <property type="protein sequence ID" value="MCE4538216.1"/>
    <property type="molecule type" value="Genomic_DNA"/>
</dbReference>
<proteinExistence type="predicted"/>
<keyword evidence="2" id="KW-0732">Signal</keyword>
<feature type="signal peptide" evidence="2">
    <location>
        <begin position="1"/>
        <end position="24"/>
    </location>
</feature>
<feature type="region of interest" description="Disordered" evidence="1">
    <location>
        <begin position="335"/>
        <end position="355"/>
    </location>
</feature>
<feature type="region of interest" description="Disordered" evidence="1">
    <location>
        <begin position="246"/>
        <end position="278"/>
    </location>
</feature>
<comment type="caution">
    <text evidence="3">The sequence shown here is derived from an EMBL/GenBank/DDBJ whole genome shotgun (WGS) entry which is preliminary data.</text>
</comment>
<gene>
    <name evidence="3" type="ORF">LXT12_13235</name>
</gene>
<keyword evidence="4" id="KW-1185">Reference proteome</keyword>
<protein>
    <submittedName>
        <fullName evidence="3">Uncharacterized protein</fullName>
    </submittedName>
</protein>
<evidence type="ECO:0000313" key="4">
    <source>
        <dbReference type="Proteomes" id="UP001201463"/>
    </source>
</evidence>
<evidence type="ECO:0000256" key="2">
    <source>
        <dbReference type="SAM" id="SignalP"/>
    </source>
</evidence>
<organism evidence="3 4">
    <name type="scientific">Pelomonas caseinilytica</name>
    <dbReference type="NCBI Taxonomy" id="2906763"/>
    <lineage>
        <taxon>Bacteria</taxon>
        <taxon>Pseudomonadati</taxon>
        <taxon>Pseudomonadota</taxon>
        <taxon>Betaproteobacteria</taxon>
        <taxon>Burkholderiales</taxon>
        <taxon>Sphaerotilaceae</taxon>
        <taxon>Roseateles</taxon>
    </lineage>
</organism>
<dbReference type="RefSeq" id="WP_233392660.1">
    <property type="nucleotide sequence ID" value="NZ_JAJTWT010000005.1"/>
</dbReference>
<name>A0ABS8XH90_9BURK</name>
<evidence type="ECO:0000313" key="3">
    <source>
        <dbReference type="EMBL" id="MCE4538216.1"/>
    </source>
</evidence>
<feature type="compositionally biased region" description="Low complexity" evidence="1">
    <location>
        <begin position="250"/>
        <end position="278"/>
    </location>
</feature>
<accession>A0ABS8XH90</accession>
<dbReference type="Proteomes" id="UP001201463">
    <property type="component" value="Unassembled WGS sequence"/>
</dbReference>
<evidence type="ECO:0000256" key="1">
    <source>
        <dbReference type="SAM" id="MobiDB-lite"/>
    </source>
</evidence>
<sequence>MTLASPLRPLFAAGLMALHLGAGAAPAAPAATATFDTTPRPGQHQRLQIDMQATVKMRAEAGPDATEAQRAQAAQAAEKMAQMGPMKMTMHMQQTLKVGNPDADGWLPLTVDVGAKSGQMEVGGKVMPMPNQKVSDLSVTARFNPRDFSVEVQNVEGAPQLGEMMRTQGNAMVNEALQLSKALSQKPMKVGESVDLPLNLALPMPLPGGAGNMGGQVRYTLVRLERGIAYFDLGMDLKVDADVPVPTPRAPQAASAPEGGAAASAPEGGAASAPTAAPKAMHMRISGHGQGTSQLRLADRLPLANKLSMDMQMTMEMPDNGIMHMDMDMLMTAKGESLARPASPKAGAKADKKKS</sequence>
<reference evidence="3 4" key="1">
    <citation type="submission" date="2021-12" db="EMBL/GenBank/DDBJ databases">
        <title>Genome seq of p7.</title>
        <authorList>
            <person name="Seo T."/>
        </authorList>
    </citation>
    <scope>NUCLEOTIDE SEQUENCE [LARGE SCALE GENOMIC DNA]</scope>
    <source>
        <strain evidence="3 4">P7</strain>
    </source>
</reference>
<feature type="chain" id="PRO_5046863015" evidence="2">
    <location>
        <begin position="25"/>
        <end position="355"/>
    </location>
</feature>